<evidence type="ECO:0000259" key="4">
    <source>
        <dbReference type="PROSITE" id="PS01124"/>
    </source>
</evidence>
<evidence type="ECO:0000313" key="5">
    <source>
        <dbReference type="EMBL" id="PKR53256.1"/>
    </source>
</evidence>
<dbReference type="InterPro" id="IPR018060">
    <property type="entry name" value="HTH_AraC"/>
</dbReference>
<dbReference type="SMART" id="SM00342">
    <property type="entry name" value="HTH_ARAC"/>
    <property type="match status" value="1"/>
</dbReference>
<reference evidence="5 6" key="1">
    <citation type="submission" date="2017-09" db="EMBL/GenBank/DDBJ databases">
        <title>Biodiversity and function of Thalassospira species in the particle-attached aromatic-hydrocarbon-degrading consortia from the surface seawater of the South China Sea.</title>
        <authorList>
            <person name="Dong C."/>
            <person name="Liu R."/>
            <person name="Shao Z."/>
        </authorList>
    </citation>
    <scope>NUCLEOTIDE SEQUENCE [LARGE SCALE GENOMIC DNA]</scope>
    <source>
        <strain evidence="5 6">CSC1P2</strain>
    </source>
</reference>
<dbReference type="InterPro" id="IPR009057">
    <property type="entry name" value="Homeodomain-like_sf"/>
</dbReference>
<dbReference type="PROSITE" id="PS01124">
    <property type="entry name" value="HTH_ARAC_FAMILY_2"/>
    <property type="match status" value="1"/>
</dbReference>
<dbReference type="OrthoDB" id="5492415at2"/>
<dbReference type="AlphaFoldDB" id="A0A2N3KRY8"/>
<dbReference type="GO" id="GO:0043565">
    <property type="term" value="F:sequence-specific DNA binding"/>
    <property type="evidence" value="ECO:0007669"/>
    <property type="project" value="InterPro"/>
</dbReference>
<dbReference type="SUPFAM" id="SSF46689">
    <property type="entry name" value="Homeodomain-like"/>
    <property type="match status" value="1"/>
</dbReference>
<comment type="caution">
    <text evidence="5">The sequence shown here is derived from an EMBL/GenBank/DDBJ whole genome shotgun (WGS) entry which is preliminary data.</text>
</comment>
<keyword evidence="3" id="KW-0804">Transcription</keyword>
<proteinExistence type="predicted"/>
<evidence type="ECO:0000256" key="2">
    <source>
        <dbReference type="ARBA" id="ARBA00023125"/>
    </source>
</evidence>
<organism evidence="5 6">
    <name type="scientific">Thalassospira marina</name>
    <dbReference type="NCBI Taxonomy" id="2048283"/>
    <lineage>
        <taxon>Bacteria</taxon>
        <taxon>Pseudomonadati</taxon>
        <taxon>Pseudomonadota</taxon>
        <taxon>Alphaproteobacteria</taxon>
        <taxon>Rhodospirillales</taxon>
        <taxon>Thalassospiraceae</taxon>
        <taxon>Thalassospira</taxon>
    </lineage>
</organism>
<keyword evidence="2" id="KW-0238">DNA-binding</keyword>
<gene>
    <name evidence="5" type="ORF">COO20_15830</name>
</gene>
<feature type="domain" description="HTH araC/xylS-type" evidence="4">
    <location>
        <begin position="107"/>
        <end position="207"/>
    </location>
</feature>
<sequence>MAPSVAGALGASGALGTQGAPGVLGRPGAEQVLPLGAGPGANGVGTPVGAGAVTAGVTGTASGSSSDAAMMAAVKGPGAPGVASMAGDAVPRPLLDDDDVERATRRLQVIHSQGELLHDPMISLPKLARAVGISPNQLSYVLNHHVGQNFFDFVNSARVAEARRLLLREPDRPILDVALEVGFNSKSTFNLAFKKITGETPSSLRRKENGTS</sequence>
<name>A0A2N3KRY8_9PROT</name>
<dbReference type="InterPro" id="IPR018062">
    <property type="entry name" value="HTH_AraC-typ_CS"/>
</dbReference>
<dbReference type="PANTHER" id="PTHR43280">
    <property type="entry name" value="ARAC-FAMILY TRANSCRIPTIONAL REGULATOR"/>
    <property type="match status" value="1"/>
</dbReference>
<keyword evidence="1" id="KW-0805">Transcription regulation</keyword>
<protein>
    <recommendedName>
        <fullName evidence="4">HTH araC/xylS-type domain-containing protein</fullName>
    </recommendedName>
</protein>
<dbReference type="PANTHER" id="PTHR43280:SF29">
    <property type="entry name" value="ARAC-FAMILY TRANSCRIPTIONAL REGULATOR"/>
    <property type="match status" value="1"/>
</dbReference>
<dbReference type="InterPro" id="IPR020449">
    <property type="entry name" value="Tscrpt_reg_AraC-type_HTH"/>
</dbReference>
<dbReference type="PROSITE" id="PS00041">
    <property type="entry name" value="HTH_ARAC_FAMILY_1"/>
    <property type="match status" value="1"/>
</dbReference>
<dbReference type="GO" id="GO:0003700">
    <property type="term" value="F:DNA-binding transcription factor activity"/>
    <property type="evidence" value="ECO:0007669"/>
    <property type="project" value="InterPro"/>
</dbReference>
<dbReference type="EMBL" id="NWTK01000010">
    <property type="protein sequence ID" value="PKR53256.1"/>
    <property type="molecule type" value="Genomic_DNA"/>
</dbReference>
<dbReference type="Pfam" id="PF12833">
    <property type="entry name" value="HTH_18"/>
    <property type="match status" value="1"/>
</dbReference>
<evidence type="ECO:0000256" key="3">
    <source>
        <dbReference type="ARBA" id="ARBA00023163"/>
    </source>
</evidence>
<evidence type="ECO:0000256" key="1">
    <source>
        <dbReference type="ARBA" id="ARBA00023015"/>
    </source>
</evidence>
<evidence type="ECO:0000313" key="6">
    <source>
        <dbReference type="Proteomes" id="UP000233597"/>
    </source>
</evidence>
<dbReference type="Gene3D" id="1.10.10.60">
    <property type="entry name" value="Homeodomain-like"/>
    <property type="match status" value="2"/>
</dbReference>
<accession>A0A2N3KRY8</accession>
<dbReference type="PRINTS" id="PR00032">
    <property type="entry name" value="HTHARAC"/>
</dbReference>
<dbReference type="Proteomes" id="UP000233597">
    <property type="component" value="Unassembled WGS sequence"/>
</dbReference>